<dbReference type="EC" id="2.4.1.129" evidence="10"/>
<gene>
    <name evidence="10" type="ordered locus">PCC8801_1919</name>
</gene>
<dbReference type="SUPFAM" id="SSF56601">
    <property type="entry name" value="beta-lactamase/transpeptidase-like"/>
    <property type="match status" value="1"/>
</dbReference>
<dbReference type="eggNOG" id="COG0744">
    <property type="taxonomic scope" value="Bacteria"/>
</dbReference>
<evidence type="ECO:0000256" key="3">
    <source>
        <dbReference type="ARBA" id="ARBA00022676"/>
    </source>
</evidence>
<reference evidence="11" key="1">
    <citation type="journal article" date="2011" name="MBio">
        <title>Novel metabolic attributes of the genus Cyanothece, comprising a group of unicellular nitrogen-fixing Cyanobacteria.</title>
        <authorList>
            <person name="Bandyopadhyay A."/>
            <person name="Elvitigala T."/>
            <person name="Welsh E."/>
            <person name="Stockel J."/>
            <person name="Liberton M."/>
            <person name="Min H."/>
            <person name="Sherman L.A."/>
            <person name="Pakrasi H.B."/>
        </authorList>
    </citation>
    <scope>NUCLEOTIDE SEQUENCE [LARGE SCALE GENOMIC DNA]</scope>
    <source>
        <strain evidence="11">PCC 8801</strain>
    </source>
</reference>
<dbReference type="EMBL" id="CP001287">
    <property type="protein sequence ID" value="ACK65957.1"/>
    <property type="molecule type" value="Genomic_DNA"/>
</dbReference>
<dbReference type="Pfam" id="PF00498">
    <property type="entry name" value="FHA"/>
    <property type="match status" value="1"/>
</dbReference>
<comment type="catalytic activity">
    <reaction evidence="8">
        <text>[GlcNAc-(1-&gt;4)-Mur2Ac(oyl-L-Ala-gamma-D-Glu-L-Lys-D-Ala-D-Ala)](n)-di-trans,octa-cis-undecaprenyl diphosphate + beta-D-GlcNAc-(1-&gt;4)-Mur2Ac(oyl-L-Ala-gamma-D-Glu-L-Lys-D-Ala-D-Ala)-di-trans,octa-cis-undecaprenyl diphosphate = [GlcNAc-(1-&gt;4)-Mur2Ac(oyl-L-Ala-gamma-D-Glu-L-Lys-D-Ala-D-Ala)](n+1)-di-trans,octa-cis-undecaprenyl diphosphate + di-trans,octa-cis-undecaprenyl diphosphate + H(+)</text>
        <dbReference type="Rhea" id="RHEA:23708"/>
        <dbReference type="Rhea" id="RHEA-COMP:9602"/>
        <dbReference type="Rhea" id="RHEA-COMP:9603"/>
        <dbReference type="ChEBI" id="CHEBI:15378"/>
        <dbReference type="ChEBI" id="CHEBI:58405"/>
        <dbReference type="ChEBI" id="CHEBI:60033"/>
        <dbReference type="ChEBI" id="CHEBI:78435"/>
        <dbReference type="EC" id="2.4.99.28"/>
    </reaction>
</comment>
<dbReference type="NCBIfam" id="TIGR02074">
    <property type="entry name" value="PBP_1a_fam"/>
    <property type="match status" value="1"/>
</dbReference>
<evidence type="ECO:0000256" key="2">
    <source>
        <dbReference type="ARBA" id="ARBA00022670"/>
    </source>
</evidence>
<dbReference type="InterPro" id="IPR000253">
    <property type="entry name" value="FHA_dom"/>
</dbReference>
<dbReference type="AlphaFoldDB" id="B7JXZ3"/>
<dbReference type="InterPro" id="IPR001264">
    <property type="entry name" value="Glyco_trans_51"/>
</dbReference>
<dbReference type="SUPFAM" id="SSF49879">
    <property type="entry name" value="SMAD/FHA domain"/>
    <property type="match status" value="1"/>
</dbReference>
<protein>
    <submittedName>
        <fullName evidence="10">FHA modulated glycosyl transferase/transpeptidase</fullName>
        <ecNumber evidence="10">2.4.1.129</ecNumber>
    </submittedName>
</protein>
<dbReference type="Gene3D" id="3.40.710.10">
    <property type="entry name" value="DD-peptidase/beta-lactamase superfamily"/>
    <property type="match status" value="1"/>
</dbReference>
<dbReference type="SMART" id="SM00240">
    <property type="entry name" value="FHA"/>
    <property type="match status" value="1"/>
</dbReference>
<dbReference type="CAZy" id="GT51">
    <property type="family name" value="Glycosyltransferase Family 51"/>
</dbReference>
<dbReference type="PANTHER" id="PTHR32282:SF31">
    <property type="entry name" value="PEPTIDOGLYCAN GLYCOSYLTRANSFERASE"/>
    <property type="match status" value="1"/>
</dbReference>
<evidence type="ECO:0000259" key="9">
    <source>
        <dbReference type="PROSITE" id="PS50006"/>
    </source>
</evidence>
<keyword evidence="4 10" id="KW-0808">Transferase</keyword>
<sequence length="751" mass="82181">MTSKPPSPPQFPLSQLVTQAVQHLGKGKLSPTSLNKGAKVPELWVEAGDGDRPQVYSLIGDRYILGRSSRSCDIVIANGVVSQVHCSLHRDKKNPHHFILEDEHSTNGIYCNRRRLKSLTLRHGDVITLGPPELAKTAKITYHNPPAAWRQLIPYSLYGIGGLLTLLTLAIIWEGRKYSVYPLPSGVSGPVVIYARDGQTPLNPISKQTHQEIDRVREFSAYLPKALIASEDSRFYWHFGVDPYGIVRALVINSQDKGIRQGASTLTQQLARSLFPEVGRENTAGRKLREIIVALKLEAVYSKDTILKTYLNQVYLGVGNYGFEDAAQFYFEKSARELSLAEAATLVAMLPAPNLYNPVQDYDTSVQLRNRVITRMAALKMISPEEADRARRSRIQISPKATKALSSSIAPYFYGYVFEELRDLLGDEVAKEGNFIVETGLNLELQAKAEKSLKHSVKTTGPAYKFSQGAIVTLDSKTGEILALVGGNDYKQSQFNRATQAKRQPGSTFKVFAYAAAMEKGISPGKVYSCSGVYWMGQAYKPCERSGGAVDMYRGLALSENAIALRVAQDAGLNRVIEMAQRLGVKSELQASPGLILGQSEVTLLEMAGAYGTFANEGVWKRPHAIRRILDGGDCTDPKKWQTCRVVYAFDEDKNSTKQAISPALAQTMTNLLRGVVQSGTGRTASIGLGEAGKTGTTDKAVDLWFIGYVPSRAIVTGIWLGNDNNSATQGSSGQAAALWGNYMAQGLTSR</sequence>
<keyword evidence="11" id="KW-1185">Reference proteome</keyword>
<proteinExistence type="predicted"/>
<accession>B7JXZ3</accession>
<keyword evidence="6" id="KW-0511">Multifunctional enzyme</keyword>
<evidence type="ECO:0000313" key="10">
    <source>
        <dbReference type="EMBL" id="ACK65957.1"/>
    </source>
</evidence>
<dbReference type="SUPFAM" id="SSF53955">
    <property type="entry name" value="Lysozyme-like"/>
    <property type="match status" value="1"/>
</dbReference>
<dbReference type="Pfam" id="PF00912">
    <property type="entry name" value="Transgly"/>
    <property type="match status" value="1"/>
</dbReference>
<dbReference type="STRING" id="41431.PCC8801_1919"/>
<keyword evidence="1" id="KW-0121">Carboxypeptidase</keyword>
<dbReference type="HOGENOM" id="CLU_006354_2_7_3"/>
<organism evidence="10 11">
    <name type="scientific">Rippkaea orientalis (strain PCC 8801 / RF-1)</name>
    <name type="common">Cyanothece sp. (strain PCC 8801)</name>
    <dbReference type="NCBI Taxonomy" id="41431"/>
    <lineage>
        <taxon>Bacteria</taxon>
        <taxon>Bacillati</taxon>
        <taxon>Cyanobacteriota</taxon>
        <taxon>Cyanophyceae</taxon>
        <taxon>Oscillatoriophycideae</taxon>
        <taxon>Chroococcales</taxon>
        <taxon>Aphanothecaceae</taxon>
        <taxon>Rippkaea</taxon>
        <taxon>Rippkaea orientalis</taxon>
    </lineage>
</organism>
<dbReference type="InterPro" id="IPR050396">
    <property type="entry name" value="Glycosyltr_51/Transpeptidase"/>
</dbReference>
<dbReference type="KEGG" id="cyp:PCC8801_1919"/>
<evidence type="ECO:0000256" key="5">
    <source>
        <dbReference type="ARBA" id="ARBA00022801"/>
    </source>
</evidence>
<dbReference type="GO" id="GO:0009252">
    <property type="term" value="P:peptidoglycan biosynthetic process"/>
    <property type="evidence" value="ECO:0007669"/>
    <property type="project" value="TreeGrafter"/>
</dbReference>
<feature type="domain" description="FHA" evidence="9">
    <location>
        <begin position="63"/>
        <end position="116"/>
    </location>
</feature>
<evidence type="ECO:0000313" key="11">
    <source>
        <dbReference type="Proteomes" id="UP000008204"/>
    </source>
</evidence>
<dbReference type="PANTHER" id="PTHR32282">
    <property type="entry name" value="BINDING PROTEIN TRANSPEPTIDASE, PUTATIVE-RELATED"/>
    <property type="match status" value="1"/>
</dbReference>
<dbReference type="Pfam" id="PF00905">
    <property type="entry name" value="Transpeptidase"/>
    <property type="match status" value="1"/>
</dbReference>
<comment type="catalytic activity">
    <reaction evidence="7">
        <text>Preferential cleavage: (Ac)2-L-Lys-D-Ala-|-D-Ala. Also transpeptidation of peptidyl-alanyl moieties that are N-acyl substituents of D-alanine.</text>
        <dbReference type="EC" id="3.4.16.4"/>
    </reaction>
</comment>
<evidence type="ECO:0000256" key="4">
    <source>
        <dbReference type="ARBA" id="ARBA00022679"/>
    </source>
</evidence>
<dbReference type="InterPro" id="IPR023346">
    <property type="entry name" value="Lysozyme-like_dom_sf"/>
</dbReference>
<dbReference type="GO" id="GO:0030288">
    <property type="term" value="C:outer membrane-bounded periplasmic space"/>
    <property type="evidence" value="ECO:0007669"/>
    <property type="project" value="TreeGrafter"/>
</dbReference>
<dbReference type="CDD" id="cd00060">
    <property type="entry name" value="FHA"/>
    <property type="match status" value="1"/>
</dbReference>
<dbReference type="InterPro" id="IPR036950">
    <property type="entry name" value="PBP_transglycosylase"/>
</dbReference>
<dbReference type="GO" id="GO:0008955">
    <property type="term" value="F:peptidoglycan glycosyltransferase activity"/>
    <property type="evidence" value="ECO:0007669"/>
    <property type="project" value="UniProtKB-EC"/>
</dbReference>
<dbReference type="InterPro" id="IPR008984">
    <property type="entry name" value="SMAD_FHA_dom_sf"/>
</dbReference>
<keyword evidence="3 10" id="KW-0328">Glycosyltransferase</keyword>
<evidence type="ECO:0000256" key="7">
    <source>
        <dbReference type="ARBA" id="ARBA00034000"/>
    </source>
</evidence>
<dbReference type="Gene3D" id="1.10.3810.10">
    <property type="entry name" value="Biosynthetic peptidoglycan transglycosylase-like"/>
    <property type="match status" value="1"/>
</dbReference>
<dbReference type="OrthoDB" id="9766909at2"/>
<evidence type="ECO:0000256" key="8">
    <source>
        <dbReference type="ARBA" id="ARBA00049902"/>
    </source>
</evidence>
<evidence type="ECO:0000256" key="1">
    <source>
        <dbReference type="ARBA" id="ARBA00022645"/>
    </source>
</evidence>
<dbReference type="InterPro" id="IPR001460">
    <property type="entry name" value="PCN-bd_Tpept"/>
</dbReference>
<dbReference type="Proteomes" id="UP000008204">
    <property type="component" value="Chromosome"/>
</dbReference>
<evidence type="ECO:0000256" key="6">
    <source>
        <dbReference type="ARBA" id="ARBA00023268"/>
    </source>
</evidence>
<dbReference type="GO" id="GO:0008658">
    <property type="term" value="F:penicillin binding"/>
    <property type="evidence" value="ECO:0007669"/>
    <property type="project" value="InterPro"/>
</dbReference>
<dbReference type="PROSITE" id="PS50006">
    <property type="entry name" value="FHA_DOMAIN"/>
    <property type="match status" value="1"/>
</dbReference>
<dbReference type="InterPro" id="IPR012338">
    <property type="entry name" value="Beta-lactam/transpept-like"/>
</dbReference>
<keyword evidence="2" id="KW-0645">Protease</keyword>
<dbReference type="GO" id="GO:0009002">
    <property type="term" value="F:serine-type D-Ala-D-Ala carboxypeptidase activity"/>
    <property type="evidence" value="ECO:0007669"/>
    <property type="project" value="UniProtKB-EC"/>
</dbReference>
<name>B7JXZ3_RIPO1</name>
<dbReference type="Gene3D" id="2.60.200.20">
    <property type="match status" value="1"/>
</dbReference>
<dbReference type="GO" id="GO:0006508">
    <property type="term" value="P:proteolysis"/>
    <property type="evidence" value="ECO:0007669"/>
    <property type="project" value="UniProtKB-KW"/>
</dbReference>
<keyword evidence="5" id="KW-0378">Hydrolase</keyword>
<dbReference type="RefSeq" id="WP_012595229.1">
    <property type="nucleotide sequence ID" value="NC_011726.1"/>
</dbReference>